<dbReference type="EMBL" id="UHDK01000001">
    <property type="protein sequence ID" value="SUM34344.1"/>
    <property type="molecule type" value="Genomic_DNA"/>
</dbReference>
<dbReference type="InterPro" id="IPR014033">
    <property type="entry name" value="Arginase"/>
</dbReference>
<dbReference type="EC" id="3.5.3.1" evidence="2 9"/>
<dbReference type="PANTHER" id="PTHR43782:SF3">
    <property type="entry name" value="ARGINASE"/>
    <property type="match status" value="1"/>
</dbReference>
<dbReference type="CDD" id="cd09989">
    <property type="entry name" value="Arginase"/>
    <property type="match status" value="1"/>
</dbReference>
<comment type="cofactor">
    <cofactor evidence="10 13">
        <name>Mn(2+)</name>
        <dbReference type="ChEBI" id="CHEBI:29035"/>
    </cofactor>
    <text evidence="10 13">Binds 2 manganese ions per subunit.</text>
</comment>
<dbReference type="InterPro" id="IPR006035">
    <property type="entry name" value="Ureohydrolase"/>
</dbReference>
<dbReference type="UniPathway" id="UPA00158">
    <property type="reaction ID" value="UER00270"/>
</dbReference>
<evidence type="ECO:0000256" key="4">
    <source>
        <dbReference type="ARBA" id="ARBA00022503"/>
    </source>
</evidence>
<dbReference type="GO" id="GO:0004053">
    <property type="term" value="F:arginase activity"/>
    <property type="evidence" value="ECO:0007669"/>
    <property type="project" value="UniProtKB-UniRule"/>
</dbReference>
<feature type="binding site" evidence="10">
    <location>
        <position position="125"/>
    </location>
    <ligand>
        <name>Mn(2+)</name>
        <dbReference type="ChEBI" id="CHEBI:29035"/>
        <label>1</label>
    </ligand>
</feature>
<keyword evidence="7 10" id="KW-0464">Manganese</keyword>
<dbReference type="SUPFAM" id="SSF52768">
    <property type="entry name" value="Arginase/deacetylase"/>
    <property type="match status" value="1"/>
</dbReference>
<gene>
    <name evidence="15" type="primary">arg</name>
    <name evidence="15" type="ORF">NCTC12195_03860</name>
    <name evidence="14" type="ORF">SGA02_24770</name>
</gene>
<dbReference type="FunFam" id="3.40.800.10:FF:000005">
    <property type="entry name" value="Arginase"/>
    <property type="match status" value="1"/>
</dbReference>
<dbReference type="GO" id="GO:0030145">
    <property type="term" value="F:manganese ion binding"/>
    <property type="evidence" value="ECO:0007669"/>
    <property type="project" value="TreeGrafter"/>
</dbReference>
<evidence type="ECO:0000313" key="14">
    <source>
        <dbReference type="EMBL" id="GEQ06649.1"/>
    </source>
</evidence>
<evidence type="ECO:0000313" key="17">
    <source>
        <dbReference type="Proteomes" id="UP000321057"/>
    </source>
</evidence>
<dbReference type="PRINTS" id="PR00116">
    <property type="entry name" value="ARGINASE"/>
</dbReference>
<dbReference type="RefSeq" id="WP_042739450.1">
    <property type="nucleotide sequence ID" value="NZ_BKAX01000008.1"/>
</dbReference>
<keyword evidence="6 12" id="KW-0378">Hydrolase</keyword>
<comment type="pathway">
    <text evidence="1">Nitrogen metabolism; urea cycle; L-ornithine and urea from L-arginine: step 1/1.</text>
</comment>
<dbReference type="PANTHER" id="PTHR43782">
    <property type="entry name" value="ARGINASE"/>
    <property type="match status" value="1"/>
</dbReference>
<dbReference type="OrthoDB" id="9789727at2"/>
<dbReference type="STRING" id="1293.SH09_09720"/>
<evidence type="ECO:0000256" key="6">
    <source>
        <dbReference type="ARBA" id="ARBA00022801"/>
    </source>
</evidence>
<dbReference type="GO" id="GO:0005737">
    <property type="term" value="C:cytoplasm"/>
    <property type="evidence" value="ECO:0007669"/>
    <property type="project" value="TreeGrafter"/>
</dbReference>
<comment type="catalytic activity">
    <reaction evidence="8 13">
        <text>L-arginine + H2O = urea + L-ornithine</text>
        <dbReference type="Rhea" id="RHEA:20569"/>
        <dbReference type="ChEBI" id="CHEBI:15377"/>
        <dbReference type="ChEBI" id="CHEBI:16199"/>
        <dbReference type="ChEBI" id="CHEBI:32682"/>
        <dbReference type="ChEBI" id="CHEBI:46911"/>
        <dbReference type="EC" id="3.5.3.1"/>
    </reaction>
</comment>
<comment type="similarity">
    <text evidence="11 12">Belongs to the arginase family.</text>
</comment>
<evidence type="ECO:0000256" key="1">
    <source>
        <dbReference type="ARBA" id="ARBA00005098"/>
    </source>
</evidence>
<reference evidence="14 17" key="2">
    <citation type="submission" date="2019-07" db="EMBL/GenBank/DDBJ databases">
        <title>Whole genome shotgun sequence of Staphylococcus gallinarum NBRC 109767.</title>
        <authorList>
            <person name="Hosoyama A."/>
            <person name="Uohara A."/>
            <person name="Ohji S."/>
            <person name="Ichikawa N."/>
        </authorList>
    </citation>
    <scope>NUCLEOTIDE SEQUENCE [LARGE SCALE GENOMIC DNA]</scope>
    <source>
        <strain evidence="14 17">NBRC 109767</strain>
    </source>
</reference>
<accession>A0A0D0SLD8</accession>
<evidence type="ECO:0000256" key="3">
    <source>
        <dbReference type="ARBA" id="ARBA00018123"/>
    </source>
</evidence>
<protein>
    <recommendedName>
        <fullName evidence="3 9">Arginase</fullName>
        <ecNumber evidence="2 9">3.5.3.1</ecNumber>
    </recommendedName>
</protein>
<dbReference type="GO" id="GO:0000050">
    <property type="term" value="P:urea cycle"/>
    <property type="evidence" value="ECO:0007669"/>
    <property type="project" value="UniProtKB-UniPathway"/>
</dbReference>
<dbReference type="GO" id="GO:0006525">
    <property type="term" value="P:arginine metabolic process"/>
    <property type="evidence" value="ECO:0007669"/>
    <property type="project" value="UniProtKB-KW"/>
</dbReference>
<dbReference type="EMBL" id="BKAX01000008">
    <property type="protein sequence ID" value="GEQ06649.1"/>
    <property type="molecule type" value="Genomic_DNA"/>
</dbReference>
<evidence type="ECO:0000256" key="12">
    <source>
        <dbReference type="RuleBase" id="RU003684"/>
    </source>
</evidence>
<dbReference type="AlphaFoldDB" id="A0A0D0SLD8"/>
<dbReference type="InterPro" id="IPR023696">
    <property type="entry name" value="Ureohydrolase_dom_sf"/>
</dbReference>
<evidence type="ECO:0000256" key="2">
    <source>
        <dbReference type="ARBA" id="ARBA00012168"/>
    </source>
</evidence>
<evidence type="ECO:0000256" key="7">
    <source>
        <dbReference type="ARBA" id="ARBA00023211"/>
    </source>
</evidence>
<dbReference type="InterPro" id="IPR020855">
    <property type="entry name" value="Ureohydrolase_Mn_BS"/>
</dbReference>
<dbReference type="Gene3D" id="3.40.800.10">
    <property type="entry name" value="Ureohydrolase domain"/>
    <property type="match status" value="1"/>
</dbReference>
<organism evidence="15 16">
    <name type="scientific">Staphylococcus gallinarum</name>
    <dbReference type="NCBI Taxonomy" id="1293"/>
    <lineage>
        <taxon>Bacteria</taxon>
        <taxon>Bacillati</taxon>
        <taxon>Bacillota</taxon>
        <taxon>Bacilli</taxon>
        <taxon>Bacillales</taxon>
        <taxon>Staphylococcaceae</taxon>
        <taxon>Staphylococcus</taxon>
    </lineage>
</organism>
<keyword evidence="5 10" id="KW-0479">Metal-binding</keyword>
<feature type="binding site" evidence="10">
    <location>
        <position position="127"/>
    </location>
    <ligand>
        <name>Mn(2+)</name>
        <dbReference type="ChEBI" id="CHEBI:29035"/>
        <label>1</label>
    </ligand>
</feature>
<evidence type="ECO:0000256" key="13">
    <source>
        <dbReference type="RuleBase" id="RU361159"/>
    </source>
</evidence>
<evidence type="ECO:0000313" key="15">
    <source>
        <dbReference type="EMBL" id="SUM34344.1"/>
    </source>
</evidence>
<dbReference type="Pfam" id="PF00491">
    <property type="entry name" value="Arginase"/>
    <property type="match status" value="1"/>
</dbReference>
<dbReference type="Proteomes" id="UP000255277">
    <property type="component" value="Unassembled WGS sequence"/>
</dbReference>
<feature type="binding site" evidence="10">
    <location>
        <position position="129"/>
    </location>
    <ligand>
        <name>Mn(2+)</name>
        <dbReference type="ChEBI" id="CHEBI:29035"/>
        <label>1</label>
    </ligand>
</feature>
<evidence type="ECO:0000256" key="8">
    <source>
        <dbReference type="ARBA" id="ARBA00047391"/>
    </source>
</evidence>
<evidence type="ECO:0000256" key="5">
    <source>
        <dbReference type="ARBA" id="ARBA00022723"/>
    </source>
</evidence>
<dbReference type="Proteomes" id="UP000321057">
    <property type="component" value="Unassembled WGS sequence"/>
</dbReference>
<dbReference type="PROSITE" id="PS51409">
    <property type="entry name" value="ARGINASE_2"/>
    <property type="match status" value="1"/>
</dbReference>
<feature type="binding site" evidence="10">
    <location>
        <position position="229"/>
    </location>
    <ligand>
        <name>Mn(2+)</name>
        <dbReference type="ChEBI" id="CHEBI:29035"/>
        <label>1</label>
    </ligand>
</feature>
<evidence type="ECO:0000256" key="11">
    <source>
        <dbReference type="PROSITE-ProRule" id="PRU00742"/>
    </source>
</evidence>
<dbReference type="PROSITE" id="PS01053">
    <property type="entry name" value="ARGINASE_1"/>
    <property type="match status" value="1"/>
</dbReference>
<sequence length="302" mass="32810">MTNQVIDIIGAPSTFGQRKLGVDFGPDAIRYAGLVERIKAIGLTVNDRGNITVPALNLEKFNSEQHGLRNLEEIEIVSQNLCNAVSNSISENHFPLILGGDHSIAIGSISGVSQHYDNLGVIWYDAHGDLNVPDESPSGNVHGMPLRILAGDGDKSLVEVGGNKPKVKPENIVLIGMRDLDIGERQYIKDNNIQTYTMADIDRIGIKQVIDESIAYLKDKTDGIHLSLDVDGLDPIETPGTGTRVLGGLTYRESHFALELLHNSKLITSMDVVEVNPLIDQNNHTAEQAVSLLGSFFGETLL</sequence>
<reference evidence="15 16" key="1">
    <citation type="submission" date="2018-06" db="EMBL/GenBank/DDBJ databases">
        <authorList>
            <consortium name="Pathogen Informatics"/>
            <person name="Doyle S."/>
        </authorList>
    </citation>
    <scope>NUCLEOTIDE SEQUENCE [LARGE SCALE GENOMIC DNA]</scope>
    <source>
        <strain evidence="15 16">NCTC12195</strain>
    </source>
</reference>
<feature type="binding site" evidence="10">
    <location>
        <position position="102"/>
    </location>
    <ligand>
        <name>Mn(2+)</name>
        <dbReference type="ChEBI" id="CHEBI:29035"/>
        <label>1</label>
    </ligand>
</feature>
<evidence type="ECO:0000256" key="9">
    <source>
        <dbReference type="NCBIfam" id="TIGR01229"/>
    </source>
</evidence>
<dbReference type="NCBIfam" id="TIGR01229">
    <property type="entry name" value="rocF_arginase"/>
    <property type="match status" value="1"/>
</dbReference>
<keyword evidence="17" id="KW-1185">Reference proteome</keyword>
<keyword evidence="4 13" id="KW-0056">Arginine metabolism</keyword>
<evidence type="ECO:0000313" key="16">
    <source>
        <dbReference type="Proteomes" id="UP000255277"/>
    </source>
</evidence>
<name>A0A0D0SLD8_STAGA</name>
<dbReference type="PIRSF" id="PIRSF036979">
    <property type="entry name" value="Arginase"/>
    <property type="match status" value="1"/>
</dbReference>
<evidence type="ECO:0000256" key="10">
    <source>
        <dbReference type="PIRSR" id="PIRSR036979-1"/>
    </source>
</evidence>
<proteinExistence type="inferred from homology"/>
<feature type="binding site" evidence="10">
    <location>
        <position position="231"/>
    </location>
    <ligand>
        <name>Mn(2+)</name>
        <dbReference type="ChEBI" id="CHEBI:29035"/>
        <label>1</label>
    </ligand>
</feature>